<organism evidence="1 2">
    <name type="scientific">Flavobacterium azooxidireducens</name>
    <dbReference type="NCBI Taxonomy" id="1871076"/>
    <lineage>
        <taxon>Bacteria</taxon>
        <taxon>Pseudomonadati</taxon>
        <taxon>Bacteroidota</taxon>
        <taxon>Flavobacteriia</taxon>
        <taxon>Flavobacteriales</taxon>
        <taxon>Flavobacteriaceae</taxon>
        <taxon>Flavobacterium</taxon>
    </lineage>
</organism>
<name>A0ABY4KBB3_9FLAO</name>
<evidence type="ECO:0000313" key="2">
    <source>
        <dbReference type="Proteomes" id="UP000830583"/>
    </source>
</evidence>
<accession>A0ABY4KBB3</accession>
<keyword evidence="2" id="KW-1185">Reference proteome</keyword>
<sequence>MSIKTVPIVVVMMTISSFFTFQKEKSKEIVYSHALIYRYETLTEKGEFWLYHNPKTGSILFAPEDEMVDFVISDKMGNYYTFGNNGHDEKVVTKQHIDWIASTKESKKASLPQSNEFFTVEPLSKKRSIPTSENNRQTIECKGFKMIYNKMIGQQNLFLTEDIPLNSYQIYGFNRLKGDVKLPVEQLNLIDIVSRNQLVTHIENDTFKLELVAYEYNPYHILPLDYQFYIQNNKGKWQKTKLPLHLFLNNFYKTSL</sequence>
<protein>
    <submittedName>
        <fullName evidence="1">Uncharacterized protein</fullName>
    </submittedName>
</protein>
<dbReference type="EMBL" id="CP096205">
    <property type="protein sequence ID" value="UPQ78092.1"/>
    <property type="molecule type" value="Genomic_DNA"/>
</dbReference>
<evidence type="ECO:0000313" key="1">
    <source>
        <dbReference type="EMBL" id="UPQ78092.1"/>
    </source>
</evidence>
<reference evidence="1" key="1">
    <citation type="submission" date="2022-04" db="EMBL/GenBank/DDBJ databases">
        <title>Consumption of N2O by Flavobacterium azooxidireducens sp. nov. isolated from Decomposing Leaf Litter of Phragmites australis (Cav.).</title>
        <authorList>
            <person name="Behrendt U."/>
            <person name="Spanner T."/>
            <person name="Augustin J."/>
            <person name="Horn M.A."/>
            <person name="Kolb S."/>
            <person name="Ulrich A."/>
        </authorList>
    </citation>
    <scope>NUCLEOTIDE SEQUENCE</scope>
    <source>
        <strain evidence="1">IGB 4-14</strain>
    </source>
</reference>
<gene>
    <name evidence="1" type="ORF">M0M57_10705</name>
</gene>
<dbReference type="Proteomes" id="UP000830583">
    <property type="component" value="Chromosome"/>
</dbReference>
<proteinExistence type="predicted"/>
<dbReference type="RefSeq" id="WP_248433020.1">
    <property type="nucleotide sequence ID" value="NZ_CP096205.1"/>
</dbReference>